<dbReference type="InterPro" id="IPR024422">
    <property type="entry name" value="Protein_unknown_function_OB"/>
</dbReference>
<keyword evidence="2" id="KW-0472">Membrane</keyword>
<evidence type="ECO:0008006" key="5">
    <source>
        <dbReference type="Google" id="ProtNLM"/>
    </source>
</evidence>
<sequence>MCQPPPTSDNSQVNAPAKKPFYKKWWFWLIVVIVVIAIAMGMGNGGNSTDGAKDSSSAPAASQEQTQDDKSSSKAEEPAEATPEVTVSAAEIVTAYTDNELAADKQYKGKVVQITGTMDQVTDILSSKAVRITSGDEYAFEGITCAIDDSQVDKAAELTKGGQVTVVGKVDGFNQMNIELSDCTIK</sequence>
<name>A0A8I0GBE3_9ACTO</name>
<accession>A0A8I0GBE3</accession>
<dbReference type="RefSeq" id="WP_191072005.1">
    <property type="nucleotide sequence ID" value="NZ_CP060506.1"/>
</dbReference>
<dbReference type="Pfam" id="PF12869">
    <property type="entry name" value="tRNA_anti-like"/>
    <property type="match status" value="1"/>
</dbReference>
<dbReference type="AlphaFoldDB" id="A0A8I0GBE3"/>
<reference evidence="3 4" key="1">
    <citation type="submission" date="2020-08" db="EMBL/GenBank/DDBJ databases">
        <title>Winkia gen. nov., sp. nov., isolated from faeces of the Anser albifrons in China.</title>
        <authorList>
            <person name="Liu Q."/>
        </authorList>
    </citation>
    <scope>NUCLEOTIDE SEQUENCE [LARGE SCALE GENOMIC DNA]</scope>
    <source>
        <strain evidence="3 4">C62</strain>
    </source>
</reference>
<comment type="caution">
    <text evidence="3">The sequence shown here is derived from an EMBL/GenBank/DDBJ whole genome shotgun (WGS) entry which is preliminary data.</text>
</comment>
<feature type="transmembrane region" description="Helical" evidence="2">
    <location>
        <begin position="25"/>
        <end position="43"/>
    </location>
</feature>
<protein>
    <recommendedName>
        <fullName evidence="5">tRNA_anti-like</fullName>
    </recommendedName>
</protein>
<feature type="region of interest" description="Disordered" evidence="1">
    <location>
        <begin position="47"/>
        <end position="86"/>
    </location>
</feature>
<dbReference type="EMBL" id="JACRUO010000001">
    <property type="protein sequence ID" value="MBD3689683.1"/>
    <property type="molecule type" value="Genomic_DNA"/>
</dbReference>
<gene>
    <name evidence="3" type="ORF">H8R10_05520</name>
</gene>
<organism evidence="3 4">
    <name type="scientific">Nanchangia anserum</name>
    <dbReference type="NCBI Taxonomy" id="2692125"/>
    <lineage>
        <taxon>Bacteria</taxon>
        <taxon>Bacillati</taxon>
        <taxon>Actinomycetota</taxon>
        <taxon>Actinomycetes</taxon>
        <taxon>Actinomycetales</taxon>
        <taxon>Actinomycetaceae</taxon>
        <taxon>Nanchangia</taxon>
    </lineage>
</organism>
<evidence type="ECO:0000313" key="3">
    <source>
        <dbReference type="EMBL" id="MBD3689683.1"/>
    </source>
</evidence>
<keyword evidence="4" id="KW-1185">Reference proteome</keyword>
<proteinExistence type="predicted"/>
<evidence type="ECO:0000256" key="1">
    <source>
        <dbReference type="SAM" id="MobiDB-lite"/>
    </source>
</evidence>
<evidence type="ECO:0000256" key="2">
    <source>
        <dbReference type="SAM" id="Phobius"/>
    </source>
</evidence>
<feature type="compositionally biased region" description="Polar residues" evidence="1">
    <location>
        <begin position="49"/>
        <end position="65"/>
    </location>
</feature>
<feature type="compositionally biased region" description="Basic and acidic residues" evidence="1">
    <location>
        <begin position="67"/>
        <end position="77"/>
    </location>
</feature>
<keyword evidence="2" id="KW-1133">Transmembrane helix</keyword>
<evidence type="ECO:0000313" key="4">
    <source>
        <dbReference type="Proteomes" id="UP000627538"/>
    </source>
</evidence>
<dbReference type="Proteomes" id="UP000627538">
    <property type="component" value="Unassembled WGS sequence"/>
</dbReference>
<keyword evidence="2" id="KW-0812">Transmembrane</keyword>